<dbReference type="SMART" id="SM00065">
    <property type="entry name" value="GAF"/>
    <property type="match status" value="1"/>
</dbReference>
<evidence type="ECO:0000256" key="5">
    <source>
        <dbReference type="ARBA" id="ARBA00022741"/>
    </source>
</evidence>
<organism evidence="10 11">
    <name type="scientific">Pacificimonas pallii</name>
    <dbReference type="NCBI Taxonomy" id="2827236"/>
    <lineage>
        <taxon>Bacteria</taxon>
        <taxon>Pseudomonadati</taxon>
        <taxon>Pseudomonadota</taxon>
        <taxon>Alphaproteobacteria</taxon>
        <taxon>Sphingomonadales</taxon>
        <taxon>Sphingosinicellaceae</taxon>
        <taxon>Pacificimonas</taxon>
    </lineage>
</organism>
<keyword evidence="5" id="KW-0547">Nucleotide-binding</keyword>
<dbReference type="Proteomes" id="UP000722336">
    <property type="component" value="Unassembled WGS sequence"/>
</dbReference>
<evidence type="ECO:0000259" key="9">
    <source>
        <dbReference type="SMART" id="SM00911"/>
    </source>
</evidence>
<dbReference type="Pfam" id="PF01590">
    <property type="entry name" value="GAF"/>
    <property type="match status" value="1"/>
</dbReference>
<dbReference type="EC" id="2.7.13.3" evidence="2"/>
<keyword evidence="6" id="KW-0418">Kinase</keyword>
<dbReference type="EMBL" id="JAGSPA010000002">
    <property type="protein sequence ID" value="MBV7256223.1"/>
    <property type="molecule type" value="Genomic_DNA"/>
</dbReference>
<name>A0ABS6SCS7_9SPHN</name>
<evidence type="ECO:0000256" key="3">
    <source>
        <dbReference type="ARBA" id="ARBA00022553"/>
    </source>
</evidence>
<dbReference type="InterPro" id="IPR013655">
    <property type="entry name" value="PAS_fold_3"/>
</dbReference>
<evidence type="ECO:0000256" key="7">
    <source>
        <dbReference type="ARBA" id="ARBA00022840"/>
    </source>
</evidence>
<gene>
    <name evidence="10" type="ORF">KCG44_05430</name>
</gene>
<comment type="caution">
    <text evidence="10">The sequence shown here is derived from an EMBL/GenBank/DDBJ whole genome shotgun (WGS) entry which is preliminary data.</text>
</comment>
<dbReference type="PANTHER" id="PTHR43102">
    <property type="entry name" value="SLR1143 PROTEIN"/>
    <property type="match status" value="1"/>
</dbReference>
<dbReference type="SMART" id="SM00911">
    <property type="entry name" value="HWE_HK"/>
    <property type="match status" value="1"/>
</dbReference>
<dbReference type="Pfam" id="PF07536">
    <property type="entry name" value="HWE_HK"/>
    <property type="match status" value="1"/>
</dbReference>
<keyword evidence="3" id="KW-0597">Phosphoprotein</keyword>
<evidence type="ECO:0000256" key="2">
    <source>
        <dbReference type="ARBA" id="ARBA00012438"/>
    </source>
</evidence>
<protein>
    <recommendedName>
        <fullName evidence="2">histidine kinase</fullName>
        <ecNumber evidence="2">2.7.13.3</ecNumber>
    </recommendedName>
</protein>
<dbReference type="RefSeq" id="WP_218444787.1">
    <property type="nucleotide sequence ID" value="NZ_JAGSPA010000002.1"/>
</dbReference>
<comment type="catalytic activity">
    <reaction evidence="1">
        <text>ATP + protein L-histidine = ADP + protein N-phospho-L-histidine.</text>
        <dbReference type="EC" id="2.7.13.3"/>
    </reaction>
</comment>
<proteinExistence type="predicted"/>
<feature type="domain" description="GAF" evidence="8">
    <location>
        <begin position="33"/>
        <end position="176"/>
    </location>
</feature>
<dbReference type="InterPro" id="IPR011102">
    <property type="entry name" value="Sig_transdc_His_kinase_HWE"/>
</dbReference>
<keyword evidence="7" id="KW-0067">ATP-binding</keyword>
<evidence type="ECO:0000259" key="8">
    <source>
        <dbReference type="SMART" id="SM00065"/>
    </source>
</evidence>
<evidence type="ECO:0000256" key="4">
    <source>
        <dbReference type="ARBA" id="ARBA00022679"/>
    </source>
</evidence>
<evidence type="ECO:0000313" key="11">
    <source>
        <dbReference type="Proteomes" id="UP000722336"/>
    </source>
</evidence>
<reference evidence="10 11" key="1">
    <citation type="submission" date="2021-04" db="EMBL/GenBank/DDBJ databases">
        <authorList>
            <person name="Pira H."/>
            <person name="Risdian C."/>
            <person name="Wink J."/>
        </authorList>
    </citation>
    <scope>NUCLEOTIDE SEQUENCE [LARGE SCALE GENOMIC DNA]</scope>
    <source>
        <strain evidence="10 11">WHA3</strain>
    </source>
</reference>
<feature type="domain" description="Signal transduction histidine kinase HWE region" evidence="9">
    <location>
        <begin position="311"/>
        <end position="392"/>
    </location>
</feature>
<keyword evidence="4" id="KW-0808">Transferase</keyword>
<dbReference type="Pfam" id="PF08447">
    <property type="entry name" value="PAS_3"/>
    <property type="match status" value="1"/>
</dbReference>
<accession>A0ABS6SCS7</accession>
<evidence type="ECO:0000313" key="10">
    <source>
        <dbReference type="EMBL" id="MBV7256223.1"/>
    </source>
</evidence>
<sequence>MLSPAELADDALSKEIEAERIAVLEALDVLDTSAEPGPDKAARAMALAFDAPVAFVSLVDRDRQWFKASYGSELRETPRNISFCTHAVQVPDEVMIVPDAREDARFVNNPLVTGEAQVRFYAGAPIIIQGHAIGSLCVIDNVPRHDTPERLISMLREMADVVALSLESRLLKDRADRAEADKRLVNERMAFALDVADMTIWSWDLETDRMVNFGRGRSRDAKQEFSVEEFIDAVVPEDRDGVRAALSEARRDGSEYHAEYRMIAAPEIWMMSEGHAVEHAADGAVMQVTGVETNITVQKRHEMLLETTAQEMRHRVNNLIGLADALAGRTARETDSVDDFLTLYRSRLQALARTQKMLLSGEGQAKLTGLIEAVIEPFRRKDRSVMTLDLPDLKVRNAMTQVLTLVFHELTTNALKYGALRWPTGAVHLKGAVVDDRLQITWSEFTNSTGDVSPLEDYVEITSSQRGRSIVDRMVQAQGGTISFDFRESGLVVQLDLPQD</sequence>
<evidence type="ECO:0000256" key="6">
    <source>
        <dbReference type="ARBA" id="ARBA00022777"/>
    </source>
</evidence>
<evidence type="ECO:0000256" key="1">
    <source>
        <dbReference type="ARBA" id="ARBA00000085"/>
    </source>
</evidence>
<dbReference type="PANTHER" id="PTHR43102:SF2">
    <property type="entry name" value="GAF DOMAIN-CONTAINING PROTEIN"/>
    <property type="match status" value="1"/>
</dbReference>
<dbReference type="InterPro" id="IPR003018">
    <property type="entry name" value="GAF"/>
</dbReference>
<keyword evidence="11" id="KW-1185">Reference proteome</keyword>